<dbReference type="InterPro" id="IPR000209">
    <property type="entry name" value="Peptidase_S8/S53_dom"/>
</dbReference>
<evidence type="ECO:0000256" key="1">
    <source>
        <dbReference type="ARBA" id="ARBA00022670"/>
    </source>
</evidence>
<dbReference type="SMART" id="SM00495">
    <property type="entry name" value="ChtBD3"/>
    <property type="match status" value="1"/>
</dbReference>
<evidence type="ECO:0000256" key="3">
    <source>
        <dbReference type="ARBA" id="ARBA00022825"/>
    </source>
</evidence>
<evidence type="ECO:0000313" key="8">
    <source>
        <dbReference type="EMBL" id="MEX9251699.1"/>
    </source>
</evidence>
<comment type="caution">
    <text evidence="8">The sequence shown here is derived from an EMBL/GenBank/DDBJ whole genome shotgun (WGS) entry which is preliminary data.</text>
</comment>
<protein>
    <submittedName>
        <fullName evidence="8">S8 family serine peptidase</fullName>
    </submittedName>
</protein>
<sequence>MKKRLLSLLICTAVSCSVYAETTTHVEYAHDGISYDAIVVKLKPGKALLKSTGGTTANTLTLSEPSLVPAAMFRPTLLRGSEASEMAKLNERYGFDRYLRITLPEGRGQDKEYINQVIAEIEQKPNVETVYPESLPVSLDEYRHSDTFTPPQLKSTYNQNLGAAAVPDFRPLQDYLKSPTEKRQGYFLGGVNRDSVNQYPGNDGTGVTIVSEENCAWNAGHINLPPIAFNQGDKRWQECGNHDTASVGIMAARDIGAGVKGLAWNTRVGYASWQVNNIYNMIPLLKAGDVAQIGMQTGGGEATGCKKDCYLPQEAAQAYYDVIKALTDKGVYVIEAAGNGDINLDNPVFNGKFDVNVRDSGAIIAGAACAKDGKKAYFSTYGSRVTSASWGCWDVVSTGGGDLWQSGMNTYTKSFAGTSSANPIIAGVVASLSGIAKANGITVTPLQMRQILQETGTPLAGNESAKIGTQPDMERAVAKIMALKDGDPAAPAPTAAAGADHTMVSSATSISTWPLDGSKSLNVKSFSWRISKGGDKFGLQAKQNGALVESVEAPQAWAVIPANAEGDVTYTLTTTGADGRTAQDSMTLHVSKPNAPATDVPAYSARTVYSKNCTKVAYGGKIWQNQWYVNPRQETPGTGGQWGAWREVGASNNSCR</sequence>
<feature type="signal peptide" evidence="6">
    <location>
        <begin position="1"/>
        <end position="20"/>
    </location>
</feature>
<gene>
    <name evidence="8" type="ORF">AB7Z85_04105</name>
</gene>
<feature type="chain" id="PRO_5045494028" evidence="6">
    <location>
        <begin position="21"/>
        <end position="656"/>
    </location>
</feature>
<keyword evidence="1" id="KW-0645">Protease</keyword>
<accession>A0ABV4A2K2</accession>
<dbReference type="PROSITE" id="PS00138">
    <property type="entry name" value="SUBTILASE_SER"/>
    <property type="match status" value="1"/>
</dbReference>
<evidence type="ECO:0000313" key="9">
    <source>
        <dbReference type="Proteomes" id="UP001561463"/>
    </source>
</evidence>
<dbReference type="SUPFAM" id="SSF52743">
    <property type="entry name" value="Subtilisin-like"/>
    <property type="match status" value="1"/>
</dbReference>
<dbReference type="EMBL" id="JBFZPZ010000002">
    <property type="protein sequence ID" value="MEX9251699.1"/>
    <property type="molecule type" value="Genomic_DNA"/>
</dbReference>
<dbReference type="InterPro" id="IPR023828">
    <property type="entry name" value="Peptidase_S8_Ser-AS"/>
</dbReference>
<evidence type="ECO:0000259" key="7">
    <source>
        <dbReference type="SMART" id="SM00495"/>
    </source>
</evidence>
<evidence type="ECO:0000256" key="5">
    <source>
        <dbReference type="SAM" id="MobiDB-lite"/>
    </source>
</evidence>
<dbReference type="Proteomes" id="UP001561463">
    <property type="component" value="Unassembled WGS sequence"/>
</dbReference>
<comment type="caution">
    <text evidence="4">Lacks conserved residue(s) required for the propagation of feature annotation.</text>
</comment>
<reference evidence="8 9" key="1">
    <citation type="submission" date="2024-03" db="EMBL/GenBank/DDBJ databases">
        <title>Role of Flies in the Dissemination of Carbapenem-Resistant Enterobacteriaceae (CRE): An Epidemiological and Genomic Study in China.</title>
        <authorList>
            <person name="Chen K."/>
            <person name="Zhang R."/>
            <person name="Chen S."/>
        </authorList>
    </citation>
    <scope>NUCLEOTIDE SEQUENCE [LARGE SCALE GENOMIC DNA]</scope>
    <source>
        <strain evidence="9">fly-313</strain>
    </source>
</reference>
<keyword evidence="6" id="KW-0732">Signal</keyword>
<feature type="region of interest" description="Disordered" evidence="5">
    <location>
        <begin position="635"/>
        <end position="656"/>
    </location>
</feature>
<keyword evidence="9" id="KW-1185">Reference proteome</keyword>
<dbReference type="InterPro" id="IPR003610">
    <property type="entry name" value="CBM5/12"/>
</dbReference>
<feature type="domain" description="Chitin-binding type-3" evidence="7">
    <location>
        <begin position="600"/>
        <end position="648"/>
    </location>
</feature>
<dbReference type="PROSITE" id="PS51257">
    <property type="entry name" value="PROKAR_LIPOPROTEIN"/>
    <property type="match status" value="1"/>
</dbReference>
<evidence type="ECO:0000256" key="2">
    <source>
        <dbReference type="ARBA" id="ARBA00022801"/>
    </source>
</evidence>
<dbReference type="CDD" id="cd12215">
    <property type="entry name" value="ChiC_BD"/>
    <property type="match status" value="1"/>
</dbReference>
<keyword evidence="2" id="KW-0378">Hydrolase</keyword>
<organism evidence="8 9">
    <name type="scientific">Pseudenterobacter timonensis</name>
    <dbReference type="NCBI Taxonomy" id="1755099"/>
    <lineage>
        <taxon>Bacteria</taxon>
        <taxon>Pseudomonadati</taxon>
        <taxon>Pseudomonadota</taxon>
        <taxon>Gammaproteobacteria</taxon>
        <taxon>Enterobacterales</taxon>
        <taxon>Enterobacteriaceae</taxon>
        <taxon>Pseudenterobacter</taxon>
    </lineage>
</organism>
<evidence type="ECO:0000256" key="6">
    <source>
        <dbReference type="SAM" id="SignalP"/>
    </source>
</evidence>
<keyword evidence="3" id="KW-0720">Serine protease</keyword>
<dbReference type="Gene3D" id="3.40.50.200">
    <property type="entry name" value="Peptidase S8/S53 domain"/>
    <property type="match status" value="1"/>
</dbReference>
<dbReference type="InterPro" id="IPR036852">
    <property type="entry name" value="Peptidase_S8/S53_dom_sf"/>
</dbReference>
<proteinExistence type="inferred from homology"/>
<name>A0ABV4A2K2_9ENTR</name>
<dbReference type="PROSITE" id="PS51892">
    <property type="entry name" value="SUBTILASE"/>
    <property type="match status" value="1"/>
</dbReference>
<dbReference type="Pfam" id="PF00082">
    <property type="entry name" value="Peptidase_S8"/>
    <property type="match status" value="1"/>
</dbReference>
<dbReference type="Gene3D" id="2.10.10.20">
    <property type="entry name" value="Carbohydrate-binding module superfamily 5/12"/>
    <property type="match status" value="1"/>
</dbReference>
<evidence type="ECO:0000256" key="4">
    <source>
        <dbReference type="PROSITE-ProRule" id="PRU01240"/>
    </source>
</evidence>
<dbReference type="RefSeq" id="WP_369496918.1">
    <property type="nucleotide sequence ID" value="NZ_JBFZPZ010000002.1"/>
</dbReference>
<comment type="similarity">
    <text evidence="4">Belongs to the peptidase S8 family.</text>
</comment>